<dbReference type="InterPro" id="IPR046328">
    <property type="entry name" value="ETS_fam"/>
</dbReference>
<feature type="repeat" description="ANK" evidence="6">
    <location>
        <begin position="647"/>
        <end position="679"/>
    </location>
</feature>
<dbReference type="InterPro" id="IPR000418">
    <property type="entry name" value="Ets_dom"/>
</dbReference>
<dbReference type="InterPro" id="IPR036390">
    <property type="entry name" value="WH_DNA-bd_sf"/>
</dbReference>
<dbReference type="Pfam" id="PF11620">
    <property type="entry name" value="GABP-alpha"/>
    <property type="match status" value="1"/>
</dbReference>
<dbReference type="PROSITE" id="PS50088">
    <property type="entry name" value="ANK_REPEAT"/>
    <property type="match status" value="2"/>
</dbReference>
<dbReference type="SMART" id="SM00251">
    <property type="entry name" value="SAM_PNT"/>
    <property type="match status" value="1"/>
</dbReference>
<dbReference type="Gene3D" id="1.25.40.20">
    <property type="entry name" value="Ankyrin repeat-containing domain"/>
    <property type="match status" value="1"/>
</dbReference>
<dbReference type="InterPro" id="IPR003118">
    <property type="entry name" value="Pointed_dom"/>
</dbReference>
<dbReference type="GO" id="GO:0043565">
    <property type="term" value="F:sequence-specific DNA binding"/>
    <property type="evidence" value="ECO:0007669"/>
    <property type="project" value="InterPro"/>
</dbReference>
<dbReference type="Pfam" id="PF02198">
    <property type="entry name" value="SAM_PNT"/>
    <property type="match status" value="1"/>
</dbReference>
<dbReference type="InterPro" id="IPR024668">
    <property type="entry name" value="GABP_asu_N"/>
</dbReference>
<dbReference type="PRINTS" id="PR00454">
    <property type="entry name" value="ETSDOMAIN"/>
</dbReference>
<keyword evidence="5 7" id="KW-0539">Nucleus</keyword>
<dbReference type="SMART" id="SM00413">
    <property type="entry name" value="ETS"/>
    <property type="match status" value="1"/>
</dbReference>
<dbReference type="Proteomes" id="UP000053105">
    <property type="component" value="Unassembled WGS sequence"/>
</dbReference>
<dbReference type="InterPro" id="IPR036388">
    <property type="entry name" value="WH-like_DNA-bd_sf"/>
</dbReference>
<dbReference type="GO" id="GO:0000981">
    <property type="term" value="F:DNA-binding transcription factor activity, RNA polymerase II-specific"/>
    <property type="evidence" value="ECO:0007669"/>
    <property type="project" value="TreeGrafter"/>
</dbReference>
<reference evidence="11 12" key="1">
    <citation type="submission" date="2015-07" db="EMBL/GenBank/DDBJ databases">
        <title>The genome of Melipona quadrifasciata.</title>
        <authorList>
            <person name="Pan H."/>
            <person name="Kapheim K."/>
        </authorList>
    </citation>
    <scope>NUCLEOTIDE SEQUENCE [LARGE SCALE GENOMIC DNA]</scope>
    <source>
        <strain evidence="11">0111107301</strain>
        <tissue evidence="11">Whole body</tissue>
    </source>
</reference>
<feature type="region of interest" description="Disordered" evidence="8">
    <location>
        <begin position="1205"/>
        <end position="1236"/>
    </location>
</feature>
<evidence type="ECO:0000256" key="5">
    <source>
        <dbReference type="ARBA" id="ARBA00023242"/>
    </source>
</evidence>
<dbReference type="SMART" id="SM00248">
    <property type="entry name" value="ANK"/>
    <property type="match status" value="4"/>
</dbReference>
<evidence type="ECO:0000256" key="6">
    <source>
        <dbReference type="PROSITE-ProRule" id="PRU00023"/>
    </source>
</evidence>
<dbReference type="EMBL" id="KQ435718">
    <property type="protein sequence ID" value="KOX78982.1"/>
    <property type="molecule type" value="Genomic_DNA"/>
</dbReference>
<comment type="similarity">
    <text evidence="2 7">Belongs to the ETS family.</text>
</comment>
<evidence type="ECO:0000256" key="2">
    <source>
        <dbReference type="ARBA" id="ARBA00005562"/>
    </source>
</evidence>
<dbReference type="CDD" id="cd08534">
    <property type="entry name" value="SAM_PNT-GABP-alpha"/>
    <property type="match status" value="1"/>
</dbReference>
<evidence type="ECO:0000259" key="10">
    <source>
        <dbReference type="PROSITE" id="PS51433"/>
    </source>
</evidence>
<dbReference type="Gene3D" id="3.10.20.90">
    <property type="entry name" value="Phosphatidylinositol 3-kinase Catalytic Subunit, Chain A, domain 1"/>
    <property type="match status" value="1"/>
</dbReference>
<feature type="compositionally biased region" description="Basic and acidic residues" evidence="8">
    <location>
        <begin position="1225"/>
        <end position="1236"/>
    </location>
</feature>
<gene>
    <name evidence="11" type="ORF">WN51_10194</name>
</gene>
<dbReference type="FunFam" id="1.10.150.50:FF:000039">
    <property type="entry name" value="GA-binding protein alpha chain, putative"/>
    <property type="match status" value="1"/>
</dbReference>
<evidence type="ECO:0000259" key="9">
    <source>
        <dbReference type="PROSITE" id="PS50061"/>
    </source>
</evidence>
<feature type="repeat" description="ANK" evidence="6">
    <location>
        <begin position="578"/>
        <end position="604"/>
    </location>
</feature>
<dbReference type="PROSITE" id="PS00346">
    <property type="entry name" value="ETS_DOMAIN_2"/>
    <property type="match status" value="1"/>
</dbReference>
<dbReference type="Pfam" id="PF00178">
    <property type="entry name" value="Ets"/>
    <property type="match status" value="1"/>
</dbReference>
<dbReference type="InterPro" id="IPR002110">
    <property type="entry name" value="Ankyrin_rpt"/>
</dbReference>
<keyword evidence="6" id="KW-0040">ANK repeat</keyword>
<evidence type="ECO:0000256" key="4">
    <source>
        <dbReference type="ARBA" id="ARBA00023125"/>
    </source>
</evidence>
<dbReference type="Gene3D" id="1.10.10.10">
    <property type="entry name" value="Winged helix-like DNA-binding domain superfamily/Winged helix DNA-binding domain"/>
    <property type="match status" value="1"/>
</dbReference>
<dbReference type="SUPFAM" id="SSF47769">
    <property type="entry name" value="SAM/Pointed domain"/>
    <property type="match status" value="1"/>
</dbReference>
<accession>A0A0N0U799</accession>
<dbReference type="AlphaFoldDB" id="A0A0N0U799"/>
<dbReference type="InterPro" id="IPR013761">
    <property type="entry name" value="SAM/pointed_sf"/>
</dbReference>
<dbReference type="FunFam" id="3.10.20.90:FF:000251">
    <property type="entry name" value="DNA-binding protein Ets97D"/>
    <property type="match status" value="1"/>
</dbReference>
<name>A0A0N0U799_9HYME</name>
<dbReference type="PANTHER" id="PTHR11849">
    <property type="entry name" value="ETS"/>
    <property type="match status" value="1"/>
</dbReference>
<evidence type="ECO:0000313" key="12">
    <source>
        <dbReference type="Proteomes" id="UP000053105"/>
    </source>
</evidence>
<comment type="subcellular location">
    <subcellularLocation>
        <location evidence="1 7">Nucleus</location>
    </subcellularLocation>
</comment>
<evidence type="ECO:0000256" key="7">
    <source>
        <dbReference type="RuleBase" id="RU004019"/>
    </source>
</evidence>
<dbReference type="InterPro" id="IPR036770">
    <property type="entry name" value="Ankyrin_rpt-contain_sf"/>
</dbReference>
<evidence type="ECO:0000256" key="3">
    <source>
        <dbReference type="ARBA" id="ARBA00022553"/>
    </source>
</evidence>
<dbReference type="SUPFAM" id="SSF46785">
    <property type="entry name" value="Winged helix' DNA-binding domain"/>
    <property type="match status" value="1"/>
</dbReference>
<dbReference type="STRING" id="166423.A0A0N0U799"/>
<dbReference type="PANTHER" id="PTHR11849:SF195">
    <property type="entry name" value="GA-BINDING PROTEIN ALPHA CHAIN"/>
    <property type="match status" value="1"/>
</dbReference>
<dbReference type="PROSITE" id="PS00345">
    <property type="entry name" value="ETS_DOMAIN_1"/>
    <property type="match status" value="1"/>
</dbReference>
<evidence type="ECO:0000256" key="8">
    <source>
        <dbReference type="SAM" id="MobiDB-lite"/>
    </source>
</evidence>
<dbReference type="PROSITE" id="PS51433">
    <property type="entry name" value="PNT"/>
    <property type="match status" value="1"/>
</dbReference>
<sequence length="1236" mass="141209">MDPPLSSILKKRRLQRIDGKQIIECRREFTLPHKFPSMINTPKCNSVFEKFTTSNTSVQSSLNGLKSKKILATNKITKLRIKTKDGIDLGEVKHQILSKVNKKNQSNSPVNDNEYKLLHNVPAISKNTTEPEKTLVLINKQEIRNEYIFKNNEKCLKNKNNDTSKKTNITDVKSSMIQLAESKFPIVRCERLQIPTTKVNINKIERQKKGNNALSHENIRKRKRFYLTNDEWNHSAKRIENASNDNSLSLESSENRKHINILKEPTRFDDDVIVCEKNEIAGQQCNNVQEEECTIVSMSNNIVDNETQSVFVKINAKPNFDRNEIICKHNILNENPEFDISHDGEKDNEKKEKLSEYLNVIKEALTSVKDEQLRIKALHALAECGVGIAKQVPIIPPKRLRTVHDSQIQTDVFGLLDRQSFVLVKKTMSTIERIKQIEHSTVNPCPVMKDVQTQTEVQIQTESKLLNNIYNTDLFSILEGPHMEVPIQSTLDIDNYFNEFFNNNSDINKVQKILSTPHSLCKKVAAQLKKDYDELQYCDDNGMLNIHRAVVNNQLHEMQKLLLILKASKTSIDVLTEDGMTSLELAIQHNASESIVKLLLEAGAKPISSEFICDSAVLLASKQSSPLLPLLLNYVTEPQLLNREDSSGLAPLHYCALNGFLNGVIALVEVGADINLKDHRSGRTPFFHALENNYILVAQKLLECGAIANLPNFSGQSVLSLIDETNNFSFKATTIEVIIIIVPTCELVFHLFRCHEEFGCLYTDVYIAIRKPIEEHSSVGIQQEHFDTDDDSDYAMIKRIKMEPEAILSQENDIMAQLQQESSDLEVEPSFALEGSANGEDCNEGVLMQHMDIREPLSTLRNLLEQRLGVELTDYSFWLQDAQMLESHKNLVDQCVQGEGLVQVNVQIKATQRRINIVDVLKPAEDYIELAENNTSTPVNEDNKRNVIRWMVDPQYKKEQERLKIPADPKEWTQTHVKHWLQWAVRQFNLASVRLADWNITGQQLCNLTLEEFQTKVPLDPGEVFWTHLELLRKSVVQKDPPASPTENNVDRTIKVRNQKATKTRPVVNQQARVVSVPLENIDSTPISIATSSRSVNSGQIQLWQFLLELLTDREHRGAIQWVGTEGEFKLNQPEAVAQLWGARKNKPSMNYEKLSRALRYYYDGDMISKVHGKRFVYKFVCDLKQVLGYSAAELSRLRDQEGIEKEGRGLSYKKQDEEEDEEDGERKEEQEEYGR</sequence>
<feature type="domain" description="ETS" evidence="9">
    <location>
        <begin position="1101"/>
        <end position="1181"/>
    </location>
</feature>
<keyword evidence="3" id="KW-0597">Phosphoprotein</keyword>
<protein>
    <submittedName>
        <fullName evidence="11">DNA-binding protein Ets97D</fullName>
    </submittedName>
</protein>
<proteinExistence type="inferred from homology"/>
<dbReference type="FunFam" id="1.10.10.10:FF:000200">
    <property type="entry name" value="GA-binding protein alpha chain, putative"/>
    <property type="match status" value="1"/>
</dbReference>
<dbReference type="Gene3D" id="1.10.150.50">
    <property type="entry name" value="Transcription Factor, Ets-1"/>
    <property type="match status" value="1"/>
</dbReference>
<evidence type="ECO:0000313" key="11">
    <source>
        <dbReference type="EMBL" id="KOX78982.1"/>
    </source>
</evidence>
<dbReference type="PROSITE" id="PS50061">
    <property type="entry name" value="ETS_DOMAIN_3"/>
    <property type="match status" value="1"/>
</dbReference>
<dbReference type="SUPFAM" id="SSF48403">
    <property type="entry name" value="Ankyrin repeat"/>
    <property type="match status" value="1"/>
</dbReference>
<dbReference type="GO" id="GO:0030154">
    <property type="term" value="P:cell differentiation"/>
    <property type="evidence" value="ECO:0007669"/>
    <property type="project" value="TreeGrafter"/>
</dbReference>
<dbReference type="Pfam" id="PF12796">
    <property type="entry name" value="Ank_2"/>
    <property type="match status" value="1"/>
</dbReference>
<keyword evidence="4 7" id="KW-0238">DNA-binding</keyword>
<evidence type="ECO:0000256" key="1">
    <source>
        <dbReference type="ARBA" id="ARBA00004123"/>
    </source>
</evidence>
<feature type="domain" description="PNT" evidence="10">
    <location>
        <begin position="951"/>
        <end position="1036"/>
    </location>
</feature>
<dbReference type="GO" id="GO:0005634">
    <property type="term" value="C:nucleus"/>
    <property type="evidence" value="ECO:0007669"/>
    <property type="project" value="UniProtKB-SubCell"/>
</dbReference>
<dbReference type="OrthoDB" id="10067219at2759"/>
<dbReference type="PROSITE" id="PS50297">
    <property type="entry name" value="ANK_REP_REGION"/>
    <property type="match status" value="2"/>
</dbReference>
<organism evidence="11 12">
    <name type="scientific">Melipona quadrifasciata</name>
    <dbReference type="NCBI Taxonomy" id="166423"/>
    <lineage>
        <taxon>Eukaryota</taxon>
        <taxon>Metazoa</taxon>
        <taxon>Ecdysozoa</taxon>
        <taxon>Arthropoda</taxon>
        <taxon>Hexapoda</taxon>
        <taxon>Insecta</taxon>
        <taxon>Pterygota</taxon>
        <taxon>Neoptera</taxon>
        <taxon>Endopterygota</taxon>
        <taxon>Hymenoptera</taxon>
        <taxon>Apocrita</taxon>
        <taxon>Aculeata</taxon>
        <taxon>Apoidea</taxon>
        <taxon>Anthophila</taxon>
        <taxon>Apidae</taxon>
        <taxon>Melipona</taxon>
    </lineage>
</organism>
<keyword evidence="12" id="KW-1185">Reference proteome</keyword>
<feature type="compositionally biased region" description="Basic and acidic residues" evidence="8">
    <location>
        <begin position="1205"/>
        <end position="1217"/>
    </location>
</feature>